<gene>
    <name evidence="3" type="ORF">JQS43_07570</name>
</gene>
<dbReference type="NCBIfam" id="TIGR01784">
    <property type="entry name" value="T_den_put_tspse"/>
    <property type="match status" value="1"/>
</dbReference>
<comment type="similarity">
    <text evidence="1">Belongs to the Rpn/YhgA-like nuclease family.</text>
</comment>
<organism evidence="3 4">
    <name type="scientific">Natronosporangium hydrolyticum</name>
    <dbReference type="NCBI Taxonomy" id="2811111"/>
    <lineage>
        <taxon>Bacteria</taxon>
        <taxon>Bacillati</taxon>
        <taxon>Actinomycetota</taxon>
        <taxon>Actinomycetes</taxon>
        <taxon>Micromonosporales</taxon>
        <taxon>Micromonosporaceae</taxon>
        <taxon>Natronosporangium</taxon>
    </lineage>
</organism>
<dbReference type="Pfam" id="PF04754">
    <property type="entry name" value="Transposase_31"/>
    <property type="match status" value="1"/>
</dbReference>
<dbReference type="InterPro" id="IPR006842">
    <property type="entry name" value="Transposase_31"/>
</dbReference>
<dbReference type="InterPro" id="IPR010106">
    <property type="entry name" value="RpnA"/>
</dbReference>
<dbReference type="PANTHER" id="PTHR34611:SF2">
    <property type="entry name" value="INACTIVE RECOMBINATION-PROMOTING NUCLEASE-LIKE PROTEIN RPNE-RELATED"/>
    <property type="match status" value="1"/>
</dbReference>
<name>A0A895YEZ4_9ACTN</name>
<evidence type="ECO:0000313" key="3">
    <source>
        <dbReference type="EMBL" id="QSB16151.1"/>
    </source>
</evidence>
<dbReference type="Proteomes" id="UP000662857">
    <property type="component" value="Chromosome"/>
</dbReference>
<protein>
    <submittedName>
        <fullName evidence="3">Rpn family recombination-promoting nuclease/putative transposase</fullName>
    </submittedName>
</protein>
<keyword evidence="4" id="KW-1185">Reference proteome</keyword>
<dbReference type="GO" id="GO:1990238">
    <property type="term" value="F:double-stranded DNA endonuclease activity"/>
    <property type="evidence" value="ECO:0007669"/>
    <property type="project" value="TreeGrafter"/>
</dbReference>
<reference evidence="3" key="1">
    <citation type="submission" date="2021-02" db="EMBL/GenBank/DDBJ databases">
        <title>Natrosporangium hydrolyticum gen. nov., sp. nov, a haloalkaliphilic actinobacterium from a soda solonchak soil.</title>
        <authorList>
            <person name="Sorokin D.Y."/>
            <person name="Khijniak T.V."/>
            <person name="Zakharycheva A.P."/>
            <person name="Boueva O.V."/>
            <person name="Ariskina E.V."/>
            <person name="Hahnke R.L."/>
            <person name="Bunk B."/>
            <person name="Sproer C."/>
            <person name="Schumann P."/>
            <person name="Evtushenko L.I."/>
            <person name="Kublanov I.V."/>
        </authorList>
    </citation>
    <scope>NUCLEOTIDE SEQUENCE</scope>
    <source>
        <strain evidence="3">DSM 106523</strain>
    </source>
</reference>
<proteinExistence type="inferred from homology"/>
<dbReference type="PANTHER" id="PTHR34611">
    <property type="match status" value="1"/>
</dbReference>
<dbReference type="InterPro" id="IPR051699">
    <property type="entry name" value="Rpn/YhgA-like_nuclease"/>
</dbReference>
<accession>A0A895YEZ4</accession>
<evidence type="ECO:0000256" key="1">
    <source>
        <dbReference type="ARBA" id="ARBA00009787"/>
    </source>
</evidence>
<feature type="domain" description="Transposase (putative) YhgA-like" evidence="2">
    <location>
        <begin position="6"/>
        <end position="210"/>
    </location>
</feature>
<dbReference type="EMBL" id="CP070499">
    <property type="protein sequence ID" value="QSB16151.1"/>
    <property type="molecule type" value="Genomic_DNA"/>
</dbReference>
<evidence type="ECO:0000259" key="2">
    <source>
        <dbReference type="Pfam" id="PF04754"/>
    </source>
</evidence>
<evidence type="ECO:0000313" key="4">
    <source>
        <dbReference type="Proteomes" id="UP000662857"/>
    </source>
</evidence>
<dbReference type="KEGG" id="nhy:JQS43_07570"/>
<dbReference type="GO" id="GO:0006310">
    <property type="term" value="P:DNA recombination"/>
    <property type="evidence" value="ECO:0007669"/>
    <property type="project" value="TreeGrafter"/>
</dbReference>
<sequence>MSAESSPHDAVFRRMLSKPANAASQLRALLPAELSEKLDLGRLALHPGSFVDPTLRWRHTDLLFTAPLAGHDAYIYLLIEHQSSSDKLMPLRMLRYIMRIWDKHLDANPKADRLPAVIPLVVHHNRRAWHAPRDLSDLIDLDPDTAKAASEYLPQLRFLLDDLTVVDEAALRARPVTAPLRLTLLLLKIAPGNPGLAEDLRRWSDQLAEVLRRPGGWDDFVCLLSYIQRVGELPADELHDLVAELGPTAEEAFMTIAEQLEARGEARGRAEALAEFLAARFGPLPQHVRDRLDAATLDQLKTWTGRIATADTLAQALD</sequence>
<dbReference type="RefSeq" id="WP_239678353.1">
    <property type="nucleotide sequence ID" value="NZ_CP070499.1"/>
</dbReference>
<dbReference type="AlphaFoldDB" id="A0A895YEZ4"/>